<protein>
    <submittedName>
        <fullName evidence="2">Uncharacterized protein</fullName>
    </submittedName>
</protein>
<evidence type="ECO:0000313" key="3">
    <source>
        <dbReference type="Proteomes" id="UP001066276"/>
    </source>
</evidence>
<dbReference type="AlphaFoldDB" id="A0AAV7KZN9"/>
<dbReference type="Proteomes" id="UP001066276">
    <property type="component" value="Chromosome 12"/>
</dbReference>
<evidence type="ECO:0000313" key="2">
    <source>
        <dbReference type="EMBL" id="KAJ1081673.1"/>
    </source>
</evidence>
<proteinExistence type="predicted"/>
<evidence type="ECO:0000256" key="1">
    <source>
        <dbReference type="SAM" id="MobiDB-lite"/>
    </source>
</evidence>
<keyword evidence="3" id="KW-1185">Reference proteome</keyword>
<sequence length="130" mass="14656">MERSTHPSAAEVVGEDEALEDPAATHRQVAKTGDRLDMCGTIIGRDSTKKVTSQAACWFGWYDRMRPPPVIFPLVRVDGQVVVGRSAINHVLRDYLAEVYKQPIGERSQDTVEFLRDIDTPTYPQQIKRT</sequence>
<feature type="region of interest" description="Disordered" evidence="1">
    <location>
        <begin position="1"/>
        <end position="29"/>
    </location>
</feature>
<comment type="caution">
    <text evidence="2">The sequence shown here is derived from an EMBL/GenBank/DDBJ whole genome shotgun (WGS) entry which is preliminary data.</text>
</comment>
<gene>
    <name evidence="2" type="ORF">NDU88_001851</name>
</gene>
<organism evidence="2 3">
    <name type="scientific">Pleurodeles waltl</name>
    <name type="common">Iberian ribbed newt</name>
    <dbReference type="NCBI Taxonomy" id="8319"/>
    <lineage>
        <taxon>Eukaryota</taxon>
        <taxon>Metazoa</taxon>
        <taxon>Chordata</taxon>
        <taxon>Craniata</taxon>
        <taxon>Vertebrata</taxon>
        <taxon>Euteleostomi</taxon>
        <taxon>Amphibia</taxon>
        <taxon>Batrachia</taxon>
        <taxon>Caudata</taxon>
        <taxon>Salamandroidea</taxon>
        <taxon>Salamandridae</taxon>
        <taxon>Pleurodelinae</taxon>
        <taxon>Pleurodeles</taxon>
    </lineage>
</organism>
<name>A0AAV7KZN9_PLEWA</name>
<dbReference type="EMBL" id="JANPWB010000016">
    <property type="protein sequence ID" value="KAJ1081673.1"/>
    <property type="molecule type" value="Genomic_DNA"/>
</dbReference>
<reference evidence="2" key="1">
    <citation type="journal article" date="2022" name="bioRxiv">
        <title>Sequencing and chromosome-scale assembly of the giantPleurodeles waltlgenome.</title>
        <authorList>
            <person name="Brown T."/>
            <person name="Elewa A."/>
            <person name="Iarovenko S."/>
            <person name="Subramanian E."/>
            <person name="Araus A.J."/>
            <person name="Petzold A."/>
            <person name="Susuki M."/>
            <person name="Suzuki K.-i.T."/>
            <person name="Hayashi T."/>
            <person name="Toyoda A."/>
            <person name="Oliveira C."/>
            <person name="Osipova E."/>
            <person name="Leigh N.D."/>
            <person name="Simon A."/>
            <person name="Yun M.H."/>
        </authorList>
    </citation>
    <scope>NUCLEOTIDE SEQUENCE</scope>
    <source>
        <strain evidence="2">20211129_DDA</strain>
        <tissue evidence="2">Liver</tissue>
    </source>
</reference>
<accession>A0AAV7KZN9</accession>